<dbReference type="GO" id="GO:0006508">
    <property type="term" value="P:proteolysis"/>
    <property type="evidence" value="ECO:0007669"/>
    <property type="project" value="InterPro"/>
</dbReference>
<name>A0A4Z1SU92_GIAMU</name>
<evidence type="ECO:0000313" key="4">
    <source>
        <dbReference type="EMBL" id="TNJ29414.1"/>
    </source>
</evidence>
<dbReference type="InterPro" id="IPR000668">
    <property type="entry name" value="Peptidase_C1A_C"/>
</dbReference>
<dbReference type="VEuPathDB" id="GiardiaDB:GMRT_20195"/>
<organism evidence="4 5">
    <name type="scientific">Giardia muris</name>
    <dbReference type="NCBI Taxonomy" id="5742"/>
    <lineage>
        <taxon>Eukaryota</taxon>
        <taxon>Metamonada</taxon>
        <taxon>Diplomonadida</taxon>
        <taxon>Hexamitidae</taxon>
        <taxon>Giardiinae</taxon>
        <taxon>Giardia</taxon>
    </lineage>
</organism>
<dbReference type="InterPro" id="IPR039417">
    <property type="entry name" value="Peptidase_C1A_papain-like"/>
</dbReference>
<dbReference type="PANTHER" id="PTHR12411">
    <property type="entry name" value="CYSTEINE PROTEASE FAMILY C1-RELATED"/>
    <property type="match status" value="1"/>
</dbReference>
<dbReference type="InterPro" id="IPR038765">
    <property type="entry name" value="Papain-like_cys_pep_sf"/>
</dbReference>
<dbReference type="OrthoDB" id="10253408at2759"/>
<reference evidence="4 5" key="1">
    <citation type="submission" date="2019-05" db="EMBL/GenBank/DDBJ databases">
        <title>The compact genome of Giardia muris reveals important steps in the evolution of intestinal protozoan parasites.</title>
        <authorList>
            <person name="Xu F."/>
            <person name="Jimenez-Gonzalez A."/>
            <person name="Einarsson E."/>
            <person name="Astvaldsson A."/>
            <person name="Peirasmaki D."/>
            <person name="Eckmann L."/>
            <person name="Andersson J.O."/>
            <person name="Svard S.G."/>
            <person name="Jerlstrom-Hultqvist J."/>
        </authorList>
    </citation>
    <scope>NUCLEOTIDE SEQUENCE [LARGE SCALE GENOMIC DNA]</scope>
    <source>
        <strain evidence="4 5">Roberts-Thomson</strain>
    </source>
</reference>
<dbReference type="SMART" id="SM00645">
    <property type="entry name" value="Pept_C1"/>
    <property type="match status" value="1"/>
</dbReference>
<proteinExistence type="inferred from homology"/>
<evidence type="ECO:0000313" key="5">
    <source>
        <dbReference type="Proteomes" id="UP000315496"/>
    </source>
</evidence>
<feature type="domain" description="Peptidase C1A papain C-terminal" evidence="3">
    <location>
        <begin position="116"/>
        <end position="376"/>
    </location>
</feature>
<protein>
    <submittedName>
        <fullName evidence="4">Cathepsin L</fullName>
    </submittedName>
</protein>
<dbReference type="SUPFAM" id="SSF54001">
    <property type="entry name" value="Cysteine proteinases"/>
    <property type="match status" value="1"/>
</dbReference>
<sequence>MLPCLVLVTALADVPRLFQLYLDRYNIELAEHERGDVYDFFARRLAHLGVEHAETLEELDSLVQYSDGNATYGLTSRFGVPMVPNLHLELPDEELRASGACPLYYRVDTNGILVNLPSSVDLRELGLLGPVANQGQCGSCWAHGTAASIDSLVRRTRQNFKDDSNVDQVFKQPNFVSSVQYIMNNTSPPNKFCDGGNFLRVAQAYVDETLDTVETEQDFPLLNLTGNPTTIVKATRKVTQPFHPYKTIGTASDGCNISFFSLFDLQNGQKISKTQINTLKSWLARGIAVPTTMNTMGDGLLGAYALSDYRSGVFHRPCNNASADHQVAFAGYGKYRGQDVWLVRNSWGEYWGIRGFFMVPIGANTLCIETRAYVGSPAYFTSRDMSEPYVRQPDADKYWSSYVVRDTETGLDASSGSGLTAGAVVVICIIVILVVGAVIAAIVFLVKKRSRQSKDVRRKFWA</sequence>
<keyword evidence="5" id="KW-1185">Reference proteome</keyword>
<keyword evidence="2" id="KW-1133">Transmembrane helix</keyword>
<comment type="similarity">
    <text evidence="1">Belongs to the peptidase C1 family.</text>
</comment>
<gene>
    <name evidence="4" type="ORF">GMRT_20195</name>
</gene>
<dbReference type="Proteomes" id="UP000315496">
    <property type="component" value="Chromosome 1"/>
</dbReference>
<dbReference type="Gene3D" id="3.90.70.10">
    <property type="entry name" value="Cysteine proteinases"/>
    <property type="match status" value="1"/>
</dbReference>
<accession>A0A4Z1SU92</accession>
<dbReference type="InterPro" id="IPR000169">
    <property type="entry name" value="Pept_cys_AS"/>
</dbReference>
<comment type="caution">
    <text evidence="4">The sequence shown here is derived from an EMBL/GenBank/DDBJ whole genome shotgun (WGS) entry which is preliminary data.</text>
</comment>
<evidence type="ECO:0000256" key="2">
    <source>
        <dbReference type="SAM" id="Phobius"/>
    </source>
</evidence>
<dbReference type="EMBL" id="VDLU01000001">
    <property type="protein sequence ID" value="TNJ29414.1"/>
    <property type="molecule type" value="Genomic_DNA"/>
</dbReference>
<dbReference type="CDD" id="cd02248">
    <property type="entry name" value="Peptidase_C1A"/>
    <property type="match status" value="1"/>
</dbReference>
<dbReference type="InterPro" id="IPR013128">
    <property type="entry name" value="Peptidase_C1A"/>
</dbReference>
<dbReference type="PROSITE" id="PS00139">
    <property type="entry name" value="THIOL_PROTEASE_CYS"/>
    <property type="match status" value="1"/>
</dbReference>
<evidence type="ECO:0000259" key="3">
    <source>
        <dbReference type="SMART" id="SM00645"/>
    </source>
</evidence>
<keyword evidence="2" id="KW-0472">Membrane</keyword>
<dbReference type="Pfam" id="PF00112">
    <property type="entry name" value="Peptidase_C1"/>
    <property type="match status" value="1"/>
</dbReference>
<feature type="transmembrane region" description="Helical" evidence="2">
    <location>
        <begin position="421"/>
        <end position="446"/>
    </location>
</feature>
<keyword evidence="2" id="KW-0812">Transmembrane</keyword>
<dbReference type="PRINTS" id="PR00705">
    <property type="entry name" value="PAPAIN"/>
</dbReference>
<evidence type="ECO:0000256" key="1">
    <source>
        <dbReference type="ARBA" id="ARBA00008455"/>
    </source>
</evidence>
<dbReference type="AlphaFoldDB" id="A0A4Z1SU92"/>
<dbReference type="GO" id="GO:0008234">
    <property type="term" value="F:cysteine-type peptidase activity"/>
    <property type="evidence" value="ECO:0007669"/>
    <property type="project" value="InterPro"/>
</dbReference>